<keyword evidence="2" id="KW-1185">Reference proteome</keyword>
<protein>
    <submittedName>
        <fullName evidence="1">SEC-C domain-containing protein</fullName>
    </submittedName>
</protein>
<gene>
    <name evidence="1" type="ORF">WJU16_19115</name>
</gene>
<dbReference type="Proteomes" id="UP001485459">
    <property type="component" value="Chromosome"/>
</dbReference>
<sequence length="230" mass="26823">MSADLSLFNREAALLVQQYPELEHVMIKGKIPFVHGQLLLKDEAGDVITEYSIRMEPGPDYPNWFPWVFETGGRIPINIDWHIFENKGNCCIASAPEEALICRKGITLTSFVRFQVIPYFFNQLHRERMGFFLNERSHGNLGHLEFFMEEFETKDLSIVIKLLNEARSRKEPKSNSRCICGSKRKYQKCHRPAVRKIAALTNMELDHYLKIANDFIRDRKVPKEESITNF</sequence>
<dbReference type="Pfam" id="PF02810">
    <property type="entry name" value="SEC-C"/>
    <property type="match status" value="1"/>
</dbReference>
<name>A0ABZ2YKR1_9BACT</name>
<dbReference type="EMBL" id="CP149822">
    <property type="protein sequence ID" value="WZN40083.1"/>
    <property type="molecule type" value="Genomic_DNA"/>
</dbReference>
<dbReference type="InterPro" id="IPR004027">
    <property type="entry name" value="SEC_C_motif"/>
</dbReference>
<organism evidence="1 2">
    <name type="scientific">Chitinophaga pollutisoli</name>
    <dbReference type="NCBI Taxonomy" id="3133966"/>
    <lineage>
        <taxon>Bacteria</taxon>
        <taxon>Pseudomonadati</taxon>
        <taxon>Bacteroidota</taxon>
        <taxon>Chitinophagia</taxon>
        <taxon>Chitinophagales</taxon>
        <taxon>Chitinophagaceae</taxon>
        <taxon>Chitinophaga</taxon>
    </lineage>
</organism>
<reference evidence="2" key="1">
    <citation type="submission" date="2024-03" db="EMBL/GenBank/DDBJ databases">
        <title>Chitinophaga horti sp. nov., isolated from garden soil.</title>
        <authorList>
            <person name="Lee D.S."/>
            <person name="Han D.M."/>
            <person name="Baek J.H."/>
            <person name="Choi D.G."/>
            <person name="Jeon J.H."/>
            <person name="Jeon C.O."/>
        </authorList>
    </citation>
    <scope>NUCLEOTIDE SEQUENCE [LARGE SCALE GENOMIC DNA]</scope>
    <source>
        <strain evidence="2">GPA1</strain>
    </source>
</reference>
<dbReference type="RefSeq" id="WP_341835017.1">
    <property type="nucleotide sequence ID" value="NZ_CP149822.1"/>
</dbReference>
<proteinExistence type="predicted"/>
<accession>A0ABZ2YKR1</accession>
<evidence type="ECO:0000313" key="2">
    <source>
        <dbReference type="Proteomes" id="UP001485459"/>
    </source>
</evidence>
<evidence type="ECO:0000313" key="1">
    <source>
        <dbReference type="EMBL" id="WZN40083.1"/>
    </source>
</evidence>